<dbReference type="PANTHER" id="PTHR45982:SF1">
    <property type="entry name" value="REGULATOR OF CHROMOSOME CONDENSATION"/>
    <property type="match status" value="1"/>
</dbReference>
<sequence>MNTMFRNFSKPWRAAVAGVLLLAAFSLVAGSVSASNTPGKDKSPQYLTHFKSIAAGRYHALLVSINGNVWDWNVETEKAQLVPGIKDVVEVATYLNRNVALKKDGTVWEWGLSNDISWGSIKEEIRRPRQVKGLSDITAISSGYGFLALSKAGSVYAWDDSKSEAAQLEKLSNVKKISGDSQVLLKDGTVWREPDLEAIIDIAAGDMDELVLKKDGTVWMKFEEGRSNYFGQFGNGTNTDPDSPGWYRVPGLERVTSIYAGWDHFFAQDEDGVTWGWGKNREAQLGTGSTDQQNSPVKLVKVKNMVRLAAGDVFSLYMKKDGTVYKMSNYGRSFIPNYNEAASLSPQQIRIPIKQK</sequence>
<accession>A0A934J4D5</accession>
<dbReference type="Gene3D" id="2.130.10.30">
    <property type="entry name" value="Regulator of chromosome condensation 1/beta-lactamase-inhibitor protein II"/>
    <property type="match status" value="2"/>
</dbReference>
<name>A0A934J4D5_9BACL</name>
<reference evidence="2" key="1">
    <citation type="submission" date="2020-12" db="EMBL/GenBank/DDBJ databases">
        <authorList>
            <person name="Huq M.A."/>
        </authorList>
    </citation>
    <scope>NUCLEOTIDE SEQUENCE</scope>
    <source>
        <strain evidence="2">MAHUQ-46</strain>
    </source>
</reference>
<dbReference type="GO" id="GO:0005737">
    <property type="term" value="C:cytoplasm"/>
    <property type="evidence" value="ECO:0007669"/>
    <property type="project" value="TreeGrafter"/>
</dbReference>
<dbReference type="InterPro" id="IPR000408">
    <property type="entry name" value="Reg_chr_condens"/>
</dbReference>
<proteinExistence type="predicted"/>
<dbReference type="PROSITE" id="PS50012">
    <property type="entry name" value="RCC1_3"/>
    <property type="match status" value="1"/>
</dbReference>
<gene>
    <name evidence="2" type="ORF">JFN88_02545</name>
</gene>
<keyword evidence="3" id="KW-1185">Reference proteome</keyword>
<dbReference type="GO" id="GO:0005085">
    <property type="term" value="F:guanyl-nucleotide exchange factor activity"/>
    <property type="evidence" value="ECO:0007669"/>
    <property type="project" value="TreeGrafter"/>
</dbReference>
<dbReference type="SUPFAM" id="SSF50985">
    <property type="entry name" value="RCC1/BLIP-II"/>
    <property type="match status" value="2"/>
</dbReference>
<evidence type="ECO:0000256" key="1">
    <source>
        <dbReference type="SAM" id="SignalP"/>
    </source>
</evidence>
<evidence type="ECO:0000313" key="3">
    <source>
        <dbReference type="Proteomes" id="UP000640274"/>
    </source>
</evidence>
<evidence type="ECO:0000313" key="2">
    <source>
        <dbReference type="EMBL" id="MBJ6360200.1"/>
    </source>
</evidence>
<organism evidence="2 3">
    <name type="scientific">Paenibacillus roseus</name>
    <dbReference type="NCBI Taxonomy" id="2798579"/>
    <lineage>
        <taxon>Bacteria</taxon>
        <taxon>Bacillati</taxon>
        <taxon>Bacillota</taxon>
        <taxon>Bacilli</taxon>
        <taxon>Bacillales</taxon>
        <taxon>Paenibacillaceae</taxon>
        <taxon>Paenibacillus</taxon>
    </lineage>
</organism>
<comment type="caution">
    <text evidence="2">The sequence shown here is derived from an EMBL/GenBank/DDBJ whole genome shotgun (WGS) entry which is preliminary data.</text>
</comment>
<keyword evidence="1" id="KW-0732">Signal</keyword>
<dbReference type="EMBL" id="JAELUP010000005">
    <property type="protein sequence ID" value="MBJ6360200.1"/>
    <property type="molecule type" value="Genomic_DNA"/>
</dbReference>
<feature type="signal peptide" evidence="1">
    <location>
        <begin position="1"/>
        <end position="34"/>
    </location>
</feature>
<dbReference type="PANTHER" id="PTHR45982">
    <property type="entry name" value="REGULATOR OF CHROMOSOME CONDENSATION"/>
    <property type="match status" value="1"/>
</dbReference>
<dbReference type="AlphaFoldDB" id="A0A934J4D5"/>
<protein>
    <submittedName>
        <fullName evidence="2">Uncharacterized protein</fullName>
    </submittedName>
</protein>
<dbReference type="InterPro" id="IPR051553">
    <property type="entry name" value="Ran_GTPase-activating"/>
</dbReference>
<dbReference type="Proteomes" id="UP000640274">
    <property type="component" value="Unassembled WGS sequence"/>
</dbReference>
<dbReference type="InterPro" id="IPR009091">
    <property type="entry name" value="RCC1/BLIP-II"/>
</dbReference>
<feature type="chain" id="PRO_5037756795" evidence="1">
    <location>
        <begin position="35"/>
        <end position="356"/>
    </location>
</feature>
<dbReference type="Pfam" id="PF00415">
    <property type="entry name" value="RCC1"/>
    <property type="match status" value="1"/>
</dbReference>